<reference evidence="1 2" key="1">
    <citation type="submission" date="2018-01" db="EMBL/GenBank/DDBJ databases">
        <title>Draft Genome Sequence of Komagataeibacter maltaceti LMG 1529, a Vinegar Producing Acetic Acid Bacterium Isolated from Malt Vinegar Brewery Acetifiers.</title>
        <authorList>
            <person name="Zhang Q."/>
            <person name="Hollensteiner J."/>
            <person name="Poehlein A."/>
            <person name="Daniel R."/>
        </authorList>
    </citation>
    <scope>NUCLEOTIDE SEQUENCE [LARGE SCALE GENOMIC DNA]</scope>
    <source>
        <strain evidence="1 2">LMG 1529</strain>
    </source>
</reference>
<name>A0A2S3VYQ6_9PROT</name>
<proteinExistence type="predicted"/>
<dbReference type="AlphaFoldDB" id="A0A2S3VYQ6"/>
<gene>
    <name evidence="1" type="ORF">KMAL_26330</name>
</gene>
<dbReference type="OrthoDB" id="6681382at2"/>
<dbReference type="EMBL" id="POTC01000048">
    <property type="protein sequence ID" value="POF61740.1"/>
    <property type="molecule type" value="Genomic_DNA"/>
</dbReference>
<sequence>MTSTPDPDPTLAAMEAPLRAQGFAFVGADRMHAELLRYGLKAWETFAASWNRLGLDRYMADGGRYRRRRHATFAVGADGMRRKKHQPHYQSRDYNELNGGIERWFRAVEPDIGTHPALEAILRLMYRIVTDLTPPARRPDGWHAEIHQFRIEALPEQPGHPTPEGLHRDGVDWVLVLMVRRENVMSGETTIHDLQRRQVGTFMLDRPLDAAIVDDNRVYHGVTAVRPIDPSRPAYRDVLVVTFRHQ</sequence>
<dbReference type="Gene3D" id="2.60.120.620">
    <property type="entry name" value="q2cbj1_9rhob like domain"/>
    <property type="match status" value="1"/>
</dbReference>
<dbReference type="RefSeq" id="WP_110096134.1">
    <property type="nucleotide sequence ID" value="NZ_NKUE01000004.1"/>
</dbReference>
<organism evidence="1 2">
    <name type="scientific">Novacetimonas maltaceti</name>
    <dbReference type="NCBI Taxonomy" id="1203393"/>
    <lineage>
        <taxon>Bacteria</taxon>
        <taxon>Pseudomonadati</taxon>
        <taxon>Pseudomonadota</taxon>
        <taxon>Alphaproteobacteria</taxon>
        <taxon>Acetobacterales</taxon>
        <taxon>Acetobacteraceae</taxon>
        <taxon>Novacetimonas</taxon>
    </lineage>
</organism>
<keyword evidence="2" id="KW-1185">Reference proteome</keyword>
<dbReference type="Pfam" id="PF10014">
    <property type="entry name" value="2OG-Fe_Oxy_2"/>
    <property type="match status" value="1"/>
</dbReference>
<evidence type="ECO:0008006" key="3">
    <source>
        <dbReference type="Google" id="ProtNLM"/>
    </source>
</evidence>
<dbReference type="InterPro" id="IPR018724">
    <property type="entry name" value="2OG-Fe_dioxygenase"/>
</dbReference>
<dbReference type="Proteomes" id="UP000237344">
    <property type="component" value="Unassembled WGS sequence"/>
</dbReference>
<protein>
    <recommendedName>
        <fullName evidence="3">2OG-Fe dioxygenase family protein</fullName>
    </recommendedName>
</protein>
<evidence type="ECO:0000313" key="2">
    <source>
        <dbReference type="Proteomes" id="UP000237344"/>
    </source>
</evidence>
<accession>A0A2S3VYQ6</accession>
<dbReference type="GO" id="GO:0051213">
    <property type="term" value="F:dioxygenase activity"/>
    <property type="evidence" value="ECO:0007669"/>
    <property type="project" value="InterPro"/>
</dbReference>
<comment type="caution">
    <text evidence="1">The sequence shown here is derived from an EMBL/GenBank/DDBJ whole genome shotgun (WGS) entry which is preliminary data.</text>
</comment>
<evidence type="ECO:0000313" key="1">
    <source>
        <dbReference type="EMBL" id="POF61740.1"/>
    </source>
</evidence>